<feature type="transmembrane region" description="Helical" evidence="1">
    <location>
        <begin position="44"/>
        <end position="65"/>
    </location>
</feature>
<organism evidence="2 3">
    <name type="scientific">Kitasatospora phosalacinea</name>
    <dbReference type="NCBI Taxonomy" id="2065"/>
    <lineage>
        <taxon>Bacteria</taxon>
        <taxon>Bacillati</taxon>
        <taxon>Actinomycetota</taxon>
        <taxon>Actinomycetes</taxon>
        <taxon>Kitasatosporales</taxon>
        <taxon>Streptomycetaceae</taxon>
        <taxon>Kitasatospora</taxon>
    </lineage>
</organism>
<protein>
    <submittedName>
        <fullName evidence="2">Uncharacterized protein</fullName>
    </submittedName>
</protein>
<keyword evidence="1" id="KW-0472">Membrane</keyword>
<reference evidence="2" key="1">
    <citation type="submission" date="2023-02" db="EMBL/GenBank/DDBJ databases">
        <title>Kitasatospora phosalacinea NBRC 14362.</title>
        <authorList>
            <person name="Ichikawa N."/>
            <person name="Sato H."/>
            <person name="Tonouchi N."/>
        </authorList>
    </citation>
    <scope>NUCLEOTIDE SEQUENCE</scope>
    <source>
        <strain evidence="2">NBRC 14362</strain>
    </source>
</reference>
<dbReference type="OrthoDB" id="3873836at2"/>
<sequence length="83" mass="8842">MSDRSDGPGDVLVRVGGIVFGIGMLSVIAVFVPYVFDLARLPSFAYWMAMLMPLGLLVALGGLFADARANTRRRRAREAAAAG</sequence>
<evidence type="ECO:0000313" key="2">
    <source>
        <dbReference type="EMBL" id="GLW55259.1"/>
    </source>
</evidence>
<proteinExistence type="predicted"/>
<evidence type="ECO:0000313" key="3">
    <source>
        <dbReference type="Proteomes" id="UP001165143"/>
    </source>
</evidence>
<dbReference type="Proteomes" id="UP001165143">
    <property type="component" value="Unassembled WGS sequence"/>
</dbReference>
<keyword evidence="1" id="KW-1133">Transmembrane helix</keyword>
<keyword evidence="1" id="KW-0812">Transmembrane</keyword>
<dbReference type="EMBL" id="BSRX01000017">
    <property type="protein sequence ID" value="GLW55259.1"/>
    <property type="molecule type" value="Genomic_DNA"/>
</dbReference>
<feature type="transmembrane region" description="Helical" evidence="1">
    <location>
        <begin position="12"/>
        <end position="32"/>
    </location>
</feature>
<evidence type="ECO:0000256" key="1">
    <source>
        <dbReference type="SAM" id="Phobius"/>
    </source>
</evidence>
<accession>A0A9W6UNV1</accession>
<dbReference type="RefSeq" id="WP_033250544.1">
    <property type="nucleotide sequence ID" value="NZ_BSRX01000017.1"/>
</dbReference>
<gene>
    <name evidence="2" type="ORF">Kpho01_32700</name>
</gene>
<dbReference type="AlphaFoldDB" id="A0A9W6UNV1"/>
<name>A0A9W6UNV1_9ACTN</name>
<comment type="caution">
    <text evidence="2">The sequence shown here is derived from an EMBL/GenBank/DDBJ whole genome shotgun (WGS) entry which is preliminary data.</text>
</comment>